<reference evidence="1 2" key="1">
    <citation type="submission" date="2020-10" db="EMBL/GenBank/DDBJ databases">
        <title>Connecting structure to function with the recovery of over 1000 high-quality activated sludge metagenome-assembled genomes encoding full-length rRNA genes using long-read sequencing.</title>
        <authorList>
            <person name="Singleton C.M."/>
            <person name="Petriglieri F."/>
            <person name="Kristensen J.M."/>
            <person name="Kirkegaard R.H."/>
            <person name="Michaelsen T.Y."/>
            <person name="Andersen M.H."/>
            <person name="Karst S.M."/>
            <person name="Dueholm M.S."/>
            <person name="Nielsen P.H."/>
            <person name="Albertsen M."/>
        </authorList>
    </citation>
    <scope>NUCLEOTIDE SEQUENCE [LARGE SCALE GENOMIC DNA]</scope>
    <source>
        <strain evidence="1">EsbW_18-Q3-R4-48_BATAC.285</strain>
    </source>
</reference>
<gene>
    <name evidence="1" type="ORF">IPJ27_04045</name>
</gene>
<evidence type="ECO:0000313" key="1">
    <source>
        <dbReference type="EMBL" id="MBK7673989.1"/>
    </source>
</evidence>
<name>A0A935UFT4_9PROT</name>
<comment type="caution">
    <text evidence="1">The sequence shown here is derived from an EMBL/GenBank/DDBJ whole genome shotgun (WGS) entry which is preliminary data.</text>
</comment>
<sequence length="226" mass="24752">MSRSIEGDLDSYLDAIAGATAIFREAVDVYLQTGPDGGCWRQAKRIAEHMRTLDELQQKLETGVRPGSVLGDVVLAMVDPATGVSRLLKDMRRQITGFAIESGFSGPGRSVPASLVPDVQELTDEVCAAVDALVESYRPSLLCWEQPSSFDGERSVSWYENQSDRLSMQVLKKLFADDSLDLKLQLSLAQLVEEIDRVADQAEGIDLELRASRTAGLPAVRARDSH</sequence>
<dbReference type="AlphaFoldDB" id="A0A935UFT4"/>
<organism evidence="1 2">
    <name type="scientific">Candidatus Accumulibacter proximus</name>
    <dbReference type="NCBI Taxonomy" id="2954385"/>
    <lineage>
        <taxon>Bacteria</taxon>
        <taxon>Pseudomonadati</taxon>
        <taxon>Pseudomonadota</taxon>
        <taxon>Betaproteobacteria</taxon>
        <taxon>Candidatus Accumulibacter</taxon>
    </lineage>
</organism>
<dbReference type="EMBL" id="JADJMH010000002">
    <property type="protein sequence ID" value="MBK7673989.1"/>
    <property type="molecule type" value="Genomic_DNA"/>
</dbReference>
<dbReference type="Proteomes" id="UP000697998">
    <property type="component" value="Unassembled WGS sequence"/>
</dbReference>
<dbReference type="InterPro" id="IPR038078">
    <property type="entry name" value="PhoU-like_sf"/>
</dbReference>
<evidence type="ECO:0008006" key="3">
    <source>
        <dbReference type="Google" id="ProtNLM"/>
    </source>
</evidence>
<dbReference type="Gene3D" id="1.20.58.220">
    <property type="entry name" value="Phosphate transport system protein phou homolog 2, domain 2"/>
    <property type="match status" value="1"/>
</dbReference>
<proteinExistence type="predicted"/>
<protein>
    <recommendedName>
        <fullName evidence="3">DUF47 family protein</fullName>
    </recommendedName>
</protein>
<evidence type="ECO:0000313" key="2">
    <source>
        <dbReference type="Proteomes" id="UP000697998"/>
    </source>
</evidence>
<accession>A0A935UFT4</accession>